<dbReference type="PANTHER" id="PTHR43183:SF1">
    <property type="entry name" value="HYPOTHETICAL DIHYDROXY-ACID DEHYDRATASE (EUROFUNG)-RELATED"/>
    <property type="match status" value="1"/>
</dbReference>
<evidence type="ECO:0000313" key="8">
    <source>
        <dbReference type="EMBL" id="MBB6131461.1"/>
    </source>
</evidence>
<feature type="domain" description="Dihydroxy-acid/6-phosphogluconate dehydratase C-terminal" evidence="7">
    <location>
        <begin position="360"/>
        <end position="553"/>
    </location>
</feature>
<dbReference type="SUPFAM" id="SSF143975">
    <property type="entry name" value="IlvD/EDD N-terminal domain-like"/>
    <property type="match status" value="1"/>
</dbReference>
<evidence type="ECO:0000256" key="1">
    <source>
        <dbReference type="ARBA" id="ARBA00006486"/>
    </source>
</evidence>
<dbReference type="SUPFAM" id="SSF52016">
    <property type="entry name" value="LeuD/IlvD-like"/>
    <property type="match status" value="1"/>
</dbReference>
<evidence type="ECO:0000313" key="9">
    <source>
        <dbReference type="Proteomes" id="UP000548326"/>
    </source>
</evidence>
<dbReference type="InterPro" id="IPR000581">
    <property type="entry name" value="ILV_EDD_N"/>
</dbReference>
<gene>
    <name evidence="8" type="ORF">HDF22_005612</name>
</gene>
<protein>
    <submittedName>
        <fullName evidence="8">Dihydroxy-acid dehydratase</fullName>
        <ecNumber evidence="8">4.2.1.9</ecNumber>
    </submittedName>
</protein>
<dbReference type="InterPro" id="IPR052352">
    <property type="entry name" value="Sugar_Degrad_Dehydratases"/>
</dbReference>
<dbReference type="InterPro" id="IPR020558">
    <property type="entry name" value="DiOHA_6PGluconate_deHydtase_CS"/>
</dbReference>
<evidence type="ECO:0000256" key="2">
    <source>
        <dbReference type="ARBA" id="ARBA00022723"/>
    </source>
</evidence>
<dbReference type="NCBIfam" id="NF004784">
    <property type="entry name" value="PRK06131.1"/>
    <property type="match status" value="1"/>
</dbReference>
<keyword evidence="4" id="KW-0411">Iron-sulfur</keyword>
<sequence length="571" mass="61996">MDNKPLRSRGWFGKTGKDGFIYRAWMKNQGIPAHQLQGKPVIGICNTWSELTPCNAHFRELAESVKNGIYEAGGYPVEFPVMSLGETLIKPTAMLYRNLVSMDVEESIRANPLDGVVLLCGCDKTTPALIMGACSVDIPTIVVSGGAMLTGKYRGHDIGTSDIWRFSEDHRAGHMSDEELYTAEACMARSRGHCAVMGTASTMACMVESLGLSLAENAAIPAADSRRKVLAHLSGNRIVEMVREDLKLSDILTRPAFENAISVNAAIGGSTNFIIHLLAIAARIGVDLSMDDFNTTAKRIPLLANLQPSGKYFMEDFYYAGGLPALMKELHEVLHGDTITVTGQPIKANYEHAECFNRELIASWKSPFNEVAGIVVLKGNLCENGAVMKPSAASTELMIHTGRAIVFEDIEDYKNKINDPNLEVDETNVLVLKNVGPKGYPGMPEVGNMAIPKKLLDKGVRDMVRISDGRMSGTGFGTVVLHVSPEAAVGGTLAIVQDGDIISLDVYAGTLHLDVSNQEIATRKERLVLHTNIAKRGYVHLYQTHVEQAHLGADFDFLKGGSGSEVVRDSH</sequence>
<comment type="similarity">
    <text evidence="1">Belongs to the IlvD/Edd family.</text>
</comment>
<evidence type="ECO:0000256" key="3">
    <source>
        <dbReference type="ARBA" id="ARBA00023004"/>
    </source>
</evidence>
<dbReference type="GO" id="GO:0046872">
    <property type="term" value="F:metal ion binding"/>
    <property type="evidence" value="ECO:0007669"/>
    <property type="project" value="UniProtKB-KW"/>
</dbReference>
<evidence type="ECO:0000256" key="4">
    <source>
        <dbReference type="ARBA" id="ARBA00023014"/>
    </source>
</evidence>
<dbReference type="EC" id="4.2.1.9" evidence="8"/>
<dbReference type="Gene3D" id="3.50.30.80">
    <property type="entry name" value="IlvD/EDD C-terminal domain-like"/>
    <property type="match status" value="1"/>
</dbReference>
<name>A0A841JUF4_9SPHI</name>
<dbReference type="PROSITE" id="PS00886">
    <property type="entry name" value="ILVD_EDD_1"/>
    <property type="match status" value="1"/>
</dbReference>
<dbReference type="NCBIfam" id="NF009560">
    <property type="entry name" value="PRK13017.1"/>
    <property type="match status" value="1"/>
</dbReference>
<dbReference type="EMBL" id="JACHCA010000024">
    <property type="protein sequence ID" value="MBB6131461.1"/>
    <property type="molecule type" value="Genomic_DNA"/>
</dbReference>
<reference evidence="8 9" key="1">
    <citation type="submission" date="2020-08" db="EMBL/GenBank/DDBJ databases">
        <title>Genomic Encyclopedia of Type Strains, Phase IV (KMG-V): Genome sequencing to study the core and pangenomes of soil and plant-associated prokaryotes.</title>
        <authorList>
            <person name="Whitman W."/>
        </authorList>
    </citation>
    <scope>NUCLEOTIDE SEQUENCE [LARGE SCALE GENOMIC DNA]</scope>
    <source>
        <strain evidence="8 9">MP601</strain>
    </source>
</reference>
<dbReference type="Pfam" id="PF00920">
    <property type="entry name" value="ILVD_EDD_N"/>
    <property type="match status" value="1"/>
</dbReference>
<dbReference type="FunFam" id="3.50.30.80:FF:000001">
    <property type="entry name" value="Dihydroxy-acid dehydratase"/>
    <property type="match status" value="1"/>
</dbReference>
<dbReference type="Proteomes" id="UP000548326">
    <property type="component" value="Unassembled WGS sequence"/>
</dbReference>
<dbReference type="PANTHER" id="PTHR43183">
    <property type="entry name" value="HYPOTHETICAL DIHYDROXYACID DEHYDRATASE (EUROFUNG)-RELATED"/>
    <property type="match status" value="1"/>
</dbReference>
<keyword evidence="2" id="KW-0479">Metal-binding</keyword>
<proteinExistence type="inferred from homology"/>
<dbReference type="GO" id="GO:0004160">
    <property type="term" value="F:dihydroxy-acid dehydratase activity"/>
    <property type="evidence" value="ECO:0007669"/>
    <property type="project" value="UniProtKB-EC"/>
</dbReference>
<evidence type="ECO:0000259" key="6">
    <source>
        <dbReference type="Pfam" id="PF00920"/>
    </source>
</evidence>
<organism evidence="8 9">
    <name type="scientific">Mucilaginibacter lappiensis</name>
    <dbReference type="NCBI Taxonomy" id="354630"/>
    <lineage>
        <taxon>Bacteria</taxon>
        <taxon>Pseudomonadati</taxon>
        <taxon>Bacteroidota</taxon>
        <taxon>Sphingobacteriia</taxon>
        <taxon>Sphingobacteriales</taxon>
        <taxon>Sphingobacteriaceae</taxon>
        <taxon>Mucilaginibacter</taxon>
    </lineage>
</organism>
<dbReference type="InterPro" id="IPR056740">
    <property type="entry name" value="ILV_EDD_C"/>
</dbReference>
<evidence type="ECO:0000256" key="5">
    <source>
        <dbReference type="ARBA" id="ARBA00023239"/>
    </source>
</evidence>
<dbReference type="RefSeq" id="WP_183589946.1">
    <property type="nucleotide sequence ID" value="NZ_JACHCA010000024.1"/>
</dbReference>
<dbReference type="Pfam" id="PF24877">
    <property type="entry name" value="ILV_EDD_C"/>
    <property type="match status" value="1"/>
</dbReference>
<dbReference type="InterPro" id="IPR037237">
    <property type="entry name" value="IlvD/EDD_N"/>
</dbReference>
<dbReference type="InterPro" id="IPR042096">
    <property type="entry name" value="Dihydro-acid_dehy_C"/>
</dbReference>
<dbReference type="GO" id="GO:0051536">
    <property type="term" value="F:iron-sulfur cluster binding"/>
    <property type="evidence" value="ECO:0007669"/>
    <property type="project" value="UniProtKB-KW"/>
</dbReference>
<accession>A0A841JUF4</accession>
<keyword evidence="5 8" id="KW-0456">Lyase</keyword>
<keyword evidence="3" id="KW-0408">Iron</keyword>
<comment type="caution">
    <text evidence="8">The sequence shown here is derived from an EMBL/GenBank/DDBJ whole genome shotgun (WGS) entry which is preliminary data.</text>
</comment>
<evidence type="ECO:0000259" key="7">
    <source>
        <dbReference type="Pfam" id="PF24877"/>
    </source>
</evidence>
<feature type="domain" description="Dihydroxy-acid/6-phosphogluconate dehydratase N-terminal" evidence="6">
    <location>
        <begin position="39"/>
        <end position="348"/>
    </location>
</feature>
<dbReference type="AlphaFoldDB" id="A0A841JUF4"/>